<dbReference type="Proteomes" id="UP001550739">
    <property type="component" value="Unassembled WGS sequence"/>
</dbReference>
<evidence type="ECO:0000256" key="2">
    <source>
        <dbReference type="SAM" id="SignalP"/>
    </source>
</evidence>
<feature type="region of interest" description="Disordered" evidence="1">
    <location>
        <begin position="29"/>
        <end position="56"/>
    </location>
</feature>
<keyword evidence="4" id="KW-1185">Reference proteome</keyword>
<dbReference type="PROSITE" id="PS51257">
    <property type="entry name" value="PROKAR_LIPOPROTEIN"/>
    <property type="match status" value="1"/>
</dbReference>
<feature type="signal peptide" evidence="2">
    <location>
        <begin position="1"/>
        <end position="20"/>
    </location>
</feature>
<evidence type="ECO:0000313" key="4">
    <source>
        <dbReference type="Proteomes" id="UP001550739"/>
    </source>
</evidence>
<sequence length="311" mass="32447">MKRATVRRASLSIVAMTLFAGVAACSSGGSGGSASSASPGGSARGGNGGEDGSPRLSPIAALRTAEKSTDGADSAKVESTTTMGSVMSMTADGALGWGDGLTGTLTITYTGGTMADTMRQMGTTSMEARYLPDAYYARMGDTFATQAGGRHWIKYAYDDLESLGGSSGAYLKDQMQNTTPNQSVKLLLASGDVREVGEEKVRGQHTTHYSGTLAVADLAEKNSSLTRSQLDDLRKTLQQAGVTTETVDIWVDDRDLLVKKIEKGETTAGAYSQTAYYSDYGTKVSARTPPASDTADFTELVKQQKGTGVGS</sequence>
<feature type="compositionally biased region" description="Gly residues" evidence="1">
    <location>
        <begin position="42"/>
        <end position="51"/>
    </location>
</feature>
<feature type="chain" id="PRO_5045100078" description="Lipoprotein" evidence="2">
    <location>
        <begin position="21"/>
        <end position="311"/>
    </location>
</feature>
<dbReference type="InterPro" id="IPR029046">
    <property type="entry name" value="LolA/LolB/LppX"/>
</dbReference>
<evidence type="ECO:0000313" key="3">
    <source>
        <dbReference type="EMBL" id="MEU3786171.1"/>
    </source>
</evidence>
<feature type="compositionally biased region" description="Low complexity" evidence="1">
    <location>
        <begin position="29"/>
        <end position="41"/>
    </location>
</feature>
<protein>
    <recommendedName>
        <fullName evidence="5">Lipoprotein</fullName>
    </recommendedName>
</protein>
<keyword evidence="2" id="KW-0732">Signal</keyword>
<evidence type="ECO:0008006" key="5">
    <source>
        <dbReference type="Google" id="ProtNLM"/>
    </source>
</evidence>
<dbReference type="EMBL" id="JBEZVE010000026">
    <property type="protein sequence ID" value="MEU3786171.1"/>
    <property type="molecule type" value="Genomic_DNA"/>
</dbReference>
<gene>
    <name evidence="3" type="ORF">AB0E89_37475</name>
</gene>
<organism evidence="3 4">
    <name type="scientific">Streptomyces sp. 900129855</name>
    <dbReference type="NCBI Taxonomy" id="3155129"/>
    <lineage>
        <taxon>Bacteria</taxon>
        <taxon>Bacillati</taxon>
        <taxon>Actinomycetota</taxon>
        <taxon>Actinomycetes</taxon>
        <taxon>Kitasatosporales</taxon>
        <taxon>Streptomycetaceae</taxon>
        <taxon>Streptomyces</taxon>
    </lineage>
</organism>
<name>A0ABV2ZUD9_9ACTN</name>
<comment type="caution">
    <text evidence="3">The sequence shown here is derived from an EMBL/GenBank/DDBJ whole genome shotgun (WGS) entry which is preliminary data.</text>
</comment>
<evidence type="ECO:0000256" key="1">
    <source>
        <dbReference type="SAM" id="MobiDB-lite"/>
    </source>
</evidence>
<accession>A0ABV2ZUD9</accession>
<dbReference type="SUPFAM" id="SSF89392">
    <property type="entry name" value="Prokaryotic lipoproteins and lipoprotein localization factors"/>
    <property type="match status" value="1"/>
</dbReference>
<dbReference type="Gene3D" id="2.50.20.20">
    <property type="match status" value="1"/>
</dbReference>
<dbReference type="RefSeq" id="WP_334577835.1">
    <property type="nucleotide sequence ID" value="NZ_JBEZVE010000026.1"/>
</dbReference>
<proteinExistence type="predicted"/>
<reference evidence="3 4" key="1">
    <citation type="submission" date="2024-06" db="EMBL/GenBank/DDBJ databases">
        <title>The Natural Products Discovery Center: Release of the First 8490 Sequenced Strains for Exploring Actinobacteria Biosynthetic Diversity.</title>
        <authorList>
            <person name="Kalkreuter E."/>
            <person name="Kautsar S.A."/>
            <person name="Yang D."/>
            <person name="Bader C.D."/>
            <person name="Teijaro C.N."/>
            <person name="Fluegel L."/>
            <person name="Davis C.M."/>
            <person name="Simpson J.R."/>
            <person name="Lauterbach L."/>
            <person name="Steele A.D."/>
            <person name="Gui C."/>
            <person name="Meng S."/>
            <person name="Li G."/>
            <person name="Viehrig K."/>
            <person name="Ye F."/>
            <person name="Su P."/>
            <person name="Kiefer A.F."/>
            <person name="Nichols A."/>
            <person name="Cepeda A.J."/>
            <person name="Yan W."/>
            <person name="Fan B."/>
            <person name="Jiang Y."/>
            <person name="Adhikari A."/>
            <person name="Zheng C.-J."/>
            <person name="Schuster L."/>
            <person name="Cowan T.M."/>
            <person name="Smanski M.J."/>
            <person name="Chevrette M.G."/>
            <person name="De Carvalho L.P.S."/>
            <person name="Shen B."/>
        </authorList>
    </citation>
    <scope>NUCLEOTIDE SEQUENCE [LARGE SCALE GENOMIC DNA]</scope>
    <source>
        <strain evidence="3 4">NPDC033843</strain>
    </source>
</reference>